<dbReference type="SUPFAM" id="SSF52374">
    <property type="entry name" value="Nucleotidylyl transferase"/>
    <property type="match status" value="1"/>
</dbReference>
<gene>
    <name evidence="3" type="ORF">METZ01_LOCUS176286</name>
</gene>
<reference evidence="3" key="1">
    <citation type="submission" date="2018-05" db="EMBL/GenBank/DDBJ databases">
        <authorList>
            <person name="Lanie J.A."/>
            <person name="Ng W.-L."/>
            <person name="Kazmierczak K.M."/>
            <person name="Andrzejewski T.M."/>
            <person name="Davidsen T.M."/>
            <person name="Wayne K.J."/>
            <person name="Tettelin H."/>
            <person name="Glass J.I."/>
            <person name="Rusch D."/>
            <person name="Podicherti R."/>
            <person name="Tsui H.-C.T."/>
            <person name="Winkler M.E."/>
        </authorList>
    </citation>
    <scope>NUCLEOTIDE SEQUENCE</scope>
</reference>
<evidence type="ECO:0000259" key="2">
    <source>
        <dbReference type="Pfam" id="PF01467"/>
    </source>
</evidence>
<dbReference type="InterPro" id="IPR051161">
    <property type="entry name" value="Mannose-6P_isomerase_type2"/>
</dbReference>
<protein>
    <recommendedName>
        <fullName evidence="4">Cytidyltransferase-like domain-containing protein</fullName>
    </recommendedName>
</protein>
<feature type="domain" description="Mannose-6-phosphate isomerase type II C-terminal" evidence="1">
    <location>
        <begin position="146"/>
        <end position="255"/>
    </location>
</feature>
<dbReference type="Gene3D" id="2.60.120.10">
    <property type="entry name" value="Jelly Rolls"/>
    <property type="match status" value="1"/>
</dbReference>
<dbReference type="Pfam" id="PF01467">
    <property type="entry name" value="CTP_transf_like"/>
    <property type="match status" value="1"/>
</dbReference>
<dbReference type="InterPro" id="IPR014729">
    <property type="entry name" value="Rossmann-like_a/b/a_fold"/>
</dbReference>
<feature type="domain" description="Cytidyltransferase-like" evidence="2">
    <location>
        <begin position="6"/>
        <end position="103"/>
    </location>
</feature>
<dbReference type="Pfam" id="PF01050">
    <property type="entry name" value="MannoseP_isomer"/>
    <property type="match status" value="1"/>
</dbReference>
<proteinExistence type="predicted"/>
<dbReference type="PANTHER" id="PTHR46390:SF1">
    <property type="entry name" value="MANNOSE-1-PHOSPHATE GUANYLYLTRANSFERASE"/>
    <property type="match status" value="1"/>
</dbReference>
<name>A0A382CC75_9ZZZZ</name>
<dbReference type="InterPro" id="IPR014710">
    <property type="entry name" value="RmlC-like_jellyroll"/>
</dbReference>
<dbReference type="CDD" id="cd02213">
    <property type="entry name" value="cupin_PMI_typeII_C"/>
    <property type="match status" value="1"/>
</dbReference>
<dbReference type="SUPFAM" id="SSF51182">
    <property type="entry name" value="RmlC-like cupins"/>
    <property type="match status" value="1"/>
</dbReference>
<dbReference type="GO" id="GO:0004475">
    <property type="term" value="F:mannose-1-phosphate guanylyltransferase (GTP) activity"/>
    <property type="evidence" value="ECO:0007669"/>
    <property type="project" value="TreeGrafter"/>
</dbReference>
<dbReference type="EMBL" id="UINC01033719">
    <property type="protein sequence ID" value="SVB23432.1"/>
    <property type="molecule type" value="Genomic_DNA"/>
</dbReference>
<evidence type="ECO:0000313" key="3">
    <source>
        <dbReference type="EMBL" id="SVB23432.1"/>
    </source>
</evidence>
<dbReference type="InterPro" id="IPR004821">
    <property type="entry name" value="Cyt_trans-like"/>
</dbReference>
<dbReference type="PANTHER" id="PTHR46390">
    <property type="entry name" value="MANNOSE-1-PHOSPHATE GUANYLYLTRANSFERASE"/>
    <property type="match status" value="1"/>
</dbReference>
<dbReference type="AlphaFoldDB" id="A0A382CC75"/>
<sequence length="256" mass="29577">MIIVIVSGGFDPLHSGHLEYFKGAKKLGDKLVVGVNSDNWLRRKKGKNFLPIEERIALLEHIKEVDEVVIFKDDDNTAFNLILNILKKYPKDNILFANGGDRTIENIPEMERFLPYEKRLKFIFGVGGDIKKNSSSAILEQYLQPKTIRPWGQYSIIDEGNNFKVKELVINPGNFLSMQRHRYRSEHWIVVDGKIFVNSVNISSDLERVKSLSTGQSTYIPKNTWHQIENPTTNIPAKIIEIWIGEDLREEDIERR</sequence>
<dbReference type="InterPro" id="IPR011051">
    <property type="entry name" value="RmlC_Cupin_sf"/>
</dbReference>
<dbReference type="NCBIfam" id="TIGR00125">
    <property type="entry name" value="cyt_tran_rel"/>
    <property type="match status" value="1"/>
</dbReference>
<dbReference type="GO" id="GO:0009298">
    <property type="term" value="P:GDP-mannose biosynthetic process"/>
    <property type="evidence" value="ECO:0007669"/>
    <property type="project" value="TreeGrafter"/>
</dbReference>
<accession>A0A382CC75</accession>
<organism evidence="3">
    <name type="scientific">marine metagenome</name>
    <dbReference type="NCBI Taxonomy" id="408172"/>
    <lineage>
        <taxon>unclassified sequences</taxon>
        <taxon>metagenomes</taxon>
        <taxon>ecological metagenomes</taxon>
    </lineage>
</organism>
<dbReference type="InterPro" id="IPR001538">
    <property type="entry name" value="Man6P_isomerase-2_C"/>
</dbReference>
<dbReference type="Gene3D" id="3.40.50.620">
    <property type="entry name" value="HUPs"/>
    <property type="match status" value="1"/>
</dbReference>
<dbReference type="GO" id="GO:0005976">
    <property type="term" value="P:polysaccharide metabolic process"/>
    <property type="evidence" value="ECO:0007669"/>
    <property type="project" value="InterPro"/>
</dbReference>
<evidence type="ECO:0000259" key="1">
    <source>
        <dbReference type="Pfam" id="PF01050"/>
    </source>
</evidence>
<evidence type="ECO:0008006" key="4">
    <source>
        <dbReference type="Google" id="ProtNLM"/>
    </source>
</evidence>